<dbReference type="Proteomes" id="UP000053617">
    <property type="component" value="Unassembled WGS sequence"/>
</dbReference>
<dbReference type="HOGENOM" id="CLU_021768_5_1_1"/>
<dbReference type="InterPro" id="IPR011009">
    <property type="entry name" value="Kinase-like_dom_sf"/>
</dbReference>
<dbReference type="GeneID" id="25292018"/>
<dbReference type="VEuPathDB" id="FungiDB:Z518_03947"/>
<organism evidence="1 2">
    <name type="scientific">Rhinocladiella mackenziei CBS 650.93</name>
    <dbReference type="NCBI Taxonomy" id="1442369"/>
    <lineage>
        <taxon>Eukaryota</taxon>
        <taxon>Fungi</taxon>
        <taxon>Dikarya</taxon>
        <taxon>Ascomycota</taxon>
        <taxon>Pezizomycotina</taxon>
        <taxon>Eurotiomycetes</taxon>
        <taxon>Chaetothyriomycetidae</taxon>
        <taxon>Chaetothyriales</taxon>
        <taxon>Herpotrichiellaceae</taxon>
        <taxon>Rhinocladiella</taxon>
    </lineage>
</organism>
<dbReference type="InterPro" id="IPR051678">
    <property type="entry name" value="AGP_Transferase"/>
</dbReference>
<name>A0A0D2H6G5_9EURO</name>
<accession>A0A0D2H6G5</accession>
<dbReference type="STRING" id="1442369.A0A0D2H6G5"/>
<dbReference type="AlphaFoldDB" id="A0A0D2H6G5"/>
<gene>
    <name evidence="1" type="ORF">Z518_03947</name>
</gene>
<dbReference type="SUPFAM" id="SSF56112">
    <property type="entry name" value="Protein kinase-like (PK-like)"/>
    <property type="match status" value="1"/>
</dbReference>
<evidence type="ECO:0000313" key="1">
    <source>
        <dbReference type="EMBL" id="KIX05973.1"/>
    </source>
</evidence>
<dbReference type="Gene3D" id="3.90.1200.10">
    <property type="match status" value="1"/>
</dbReference>
<dbReference type="RefSeq" id="XP_013273109.1">
    <property type="nucleotide sequence ID" value="XM_013417655.1"/>
</dbReference>
<reference evidence="1 2" key="1">
    <citation type="submission" date="2015-01" db="EMBL/GenBank/DDBJ databases">
        <title>The Genome Sequence of Rhinocladiella mackenzie CBS 650.93.</title>
        <authorList>
            <consortium name="The Broad Institute Genomics Platform"/>
            <person name="Cuomo C."/>
            <person name="de Hoog S."/>
            <person name="Gorbushina A."/>
            <person name="Stielow B."/>
            <person name="Teixiera M."/>
            <person name="Abouelleil A."/>
            <person name="Chapman S.B."/>
            <person name="Priest M."/>
            <person name="Young S.K."/>
            <person name="Wortman J."/>
            <person name="Nusbaum C."/>
            <person name="Birren B."/>
        </authorList>
    </citation>
    <scope>NUCLEOTIDE SEQUENCE [LARGE SCALE GENOMIC DNA]</scope>
    <source>
        <strain evidence="1 2">CBS 650.93</strain>
    </source>
</reference>
<protein>
    <recommendedName>
        <fullName evidence="3">Aminoglycoside phosphotransferase domain-containing protein</fullName>
    </recommendedName>
</protein>
<dbReference type="OrthoDB" id="4177236at2759"/>
<dbReference type="EMBL" id="KN847477">
    <property type="protein sequence ID" value="KIX05973.1"/>
    <property type="molecule type" value="Genomic_DNA"/>
</dbReference>
<sequence>MAVPQDGLLQLPYYAPEIPFELPTKEDIASPDEVLSELGGRKVVRVGKKFIIKYGQIEQAEAETMIFVRQSTSVPIPAVYAIYRSTENGLLYIVMEYIRGGNLLSLWPVLSKIQKSTICQRLRECLAEKAKVIDSFSNLGTYRSDFYRRNLQKVLQNHRSVFTHGDFQRKNIIIRSREISAMSASSASNDEVIPEANYDVVLIDWEKAGWYPSYWEFCAASWSFRFDDDWPDHLETIIDPCPVKYPWLKTIATELWS</sequence>
<proteinExistence type="predicted"/>
<dbReference type="CDD" id="cd05120">
    <property type="entry name" value="APH_ChoK_like"/>
    <property type="match status" value="1"/>
</dbReference>
<evidence type="ECO:0008006" key="3">
    <source>
        <dbReference type="Google" id="ProtNLM"/>
    </source>
</evidence>
<evidence type="ECO:0000313" key="2">
    <source>
        <dbReference type="Proteomes" id="UP000053617"/>
    </source>
</evidence>
<dbReference type="PANTHER" id="PTHR21310:SF48">
    <property type="entry name" value="AMINOGLYCOSIDE PHOSPHOTRANSFERASE DOMAIN-CONTAINING PROTEIN"/>
    <property type="match status" value="1"/>
</dbReference>
<dbReference type="PANTHER" id="PTHR21310">
    <property type="entry name" value="AMINOGLYCOSIDE PHOSPHOTRANSFERASE-RELATED-RELATED"/>
    <property type="match status" value="1"/>
</dbReference>
<keyword evidence="2" id="KW-1185">Reference proteome</keyword>